<keyword evidence="2" id="KW-1185">Reference proteome</keyword>
<protein>
    <submittedName>
        <fullName evidence="1">Uncharacterized protein</fullName>
    </submittedName>
</protein>
<gene>
    <name evidence="1" type="ORF">CBW52_10095</name>
</gene>
<evidence type="ECO:0000313" key="1">
    <source>
        <dbReference type="EMBL" id="OVZ81415.1"/>
    </source>
</evidence>
<name>A0AB73NL27_YERKR</name>
<dbReference type="EMBL" id="NHOG01000009">
    <property type="protein sequence ID" value="OVZ81415.1"/>
    <property type="molecule type" value="Genomic_DNA"/>
</dbReference>
<comment type="caution">
    <text evidence="1">The sequence shown here is derived from an EMBL/GenBank/DDBJ whole genome shotgun (WGS) entry which is preliminary data.</text>
</comment>
<reference evidence="1 2" key="1">
    <citation type="submission" date="2017-05" db="EMBL/GenBank/DDBJ databases">
        <title>Whole genome sequencing of Yersinia kristensenii.</title>
        <authorList>
            <person name="Campioni F."/>
        </authorList>
    </citation>
    <scope>NUCLEOTIDE SEQUENCE [LARGE SCALE GENOMIC DNA]</scope>
    <source>
        <strain evidence="1 2">CFSAN060538</strain>
    </source>
</reference>
<organism evidence="1 2">
    <name type="scientific">Yersinia kristensenii</name>
    <dbReference type="NCBI Taxonomy" id="28152"/>
    <lineage>
        <taxon>Bacteria</taxon>
        <taxon>Pseudomonadati</taxon>
        <taxon>Pseudomonadota</taxon>
        <taxon>Gammaproteobacteria</taxon>
        <taxon>Enterobacterales</taxon>
        <taxon>Yersiniaceae</taxon>
        <taxon>Yersinia</taxon>
    </lineage>
</organism>
<dbReference type="AlphaFoldDB" id="A0AB73NL27"/>
<dbReference type="Proteomes" id="UP000195840">
    <property type="component" value="Unassembled WGS sequence"/>
</dbReference>
<proteinExistence type="predicted"/>
<sequence>MKYSNFFYKNIQYDKTKEADGLFFIPMSILTLAENRELSLKVTDMTYNHCLRSEAIKRITPVA</sequence>
<accession>A0AB73NL27</accession>
<evidence type="ECO:0000313" key="2">
    <source>
        <dbReference type="Proteomes" id="UP000195840"/>
    </source>
</evidence>